<protein>
    <recommendedName>
        <fullName evidence="1">VWFA domain-containing protein</fullName>
    </recommendedName>
</protein>
<dbReference type="InterPro" id="IPR051113">
    <property type="entry name" value="Integrator_subunit6"/>
</dbReference>
<dbReference type="GO" id="GO:0032039">
    <property type="term" value="C:integrator complex"/>
    <property type="evidence" value="ECO:0007669"/>
    <property type="project" value="TreeGrafter"/>
</dbReference>
<dbReference type="InterPro" id="IPR036465">
    <property type="entry name" value="vWFA_dom_sf"/>
</dbReference>
<dbReference type="Pfam" id="PF13519">
    <property type="entry name" value="VWA_2"/>
    <property type="match status" value="1"/>
</dbReference>
<dbReference type="EMBL" id="GEZM01101648">
    <property type="protein sequence ID" value="JAV52413.1"/>
    <property type="molecule type" value="Transcribed_RNA"/>
</dbReference>
<dbReference type="GO" id="GO:0034472">
    <property type="term" value="P:snRNA 3'-end processing"/>
    <property type="evidence" value="ECO:0007669"/>
    <property type="project" value="TreeGrafter"/>
</dbReference>
<sequence>MTIIVFLIDTSSSMHQKTYVGGRTTLLDVAKSAVETFVKIRQRSLESRIDRYMLLTFEESPNNIKAGWKENLATFMNELKNLPCYSMTTMGLAVKQAFDILNINRLTSGIDTYGQGRSPFFFRDCRHRFNN</sequence>
<reference evidence="2" key="1">
    <citation type="journal article" date="2016" name="Sci. Rep.">
        <title>Molecular characterization of firefly nuptial gifts: a multi-omics approach sheds light on postcopulatory sexual selection.</title>
        <authorList>
            <person name="Al-Wathiqui N."/>
            <person name="Fallon T.R."/>
            <person name="South A."/>
            <person name="Weng J.K."/>
            <person name="Lewis S.M."/>
        </authorList>
    </citation>
    <scope>NUCLEOTIDE SEQUENCE</scope>
</reference>
<dbReference type="InterPro" id="IPR002035">
    <property type="entry name" value="VWF_A"/>
</dbReference>
<dbReference type="CDD" id="cd00198">
    <property type="entry name" value="vWFA"/>
    <property type="match status" value="1"/>
</dbReference>
<feature type="domain" description="VWFA" evidence="1">
    <location>
        <begin position="4"/>
        <end position="105"/>
    </location>
</feature>
<evidence type="ECO:0000259" key="1">
    <source>
        <dbReference type="Pfam" id="PF13519"/>
    </source>
</evidence>
<dbReference type="AlphaFoldDB" id="A0A1Y1JTL8"/>
<dbReference type="Gene3D" id="3.40.50.410">
    <property type="entry name" value="von Willebrand factor, type A domain"/>
    <property type="match status" value="1"/>
</dbReference>
<organism evidence="2">
    <name type="scientific">Photinus pyralis</name>
    <name type="common">Common eastern firefly</name>
    <name type="synonym">Lampyris pyralis</name>
    <dbReference type="NCBI Taxonomy" id="7054"/>
    <lineage>
        <taxon>Eukaryota</taxon>
        <taxon>Metazoa</taxon>
        <taxon>Ecdysozoa</taxon>
        <taxon>Arthropoda</taxon>
        <taxon>Hexapoda</taxon>
        <taxon>Insecta</taxon>
        <taxon>Pterygota</taxon>
        <taxon>Neoptera</taxon>
        <taxon>Endopterygota</taxon>
        <taxon>Coleoptera</taxon>
        <taxon>Polyphaga</taxon>
        <taxon>Elateriformia</taxon>
        <taxon>Elateroidea</taxon>
        <taxon>Lampyridae</taxon>
        <taxon>Lampyrinae</taxon>
        <taxon>Photinus</taxon>
    </lineage>
</organism>
<proteinExistence type="predicted"/>
<evidence type="ECO:0000313" key="2">
    <source>
        <dbReference type="EMBL" id="JAV52413.1"/>
    </source>
</evidence>
<dbReference type="PANTHER" id="PTHR12957:SF2">
    <property type="entry name" value="INTEGRATOR COMPLEX SUBUNIT 6"/>
    <property type="match status" value="1"/>
</dbReference>
<dbReference type="PANTHER" id="PTHR12957">
    <property type="entry name" value="DEAD/H BOX POLYPEPTIDE 26/DICE1-RELATED"/>
    <property type="match status" value="1"/>
</dbReference>
<name>A0A1Y1JTL8_PHOPY</name>
<dbReference type="SUPFAM" id="SSF53300">
    <property type="entry name" value="vWA-like"/>
    <property type="match status" value="1"/>
</dbReference>
<accession>A0A1Y1JTL8</accession>